<dbReference type="InterPro" id="IPR027865">
    <property type="entry name" value="C5orf34-like_C"/>
</dbReference>
<evidence type="ECO:0000259" key="1">
    <source>
        <dbReference type="Pfam" id="PF15016"/>
    </source>
</evidence>
<gene>
    <name evidence="2" type="ORF">TVY486_0200870</name>
</gene>
<protein>
    <recommendedName>
        <fullName evidence="1">C5orf34-like C-terminal domain-containing protein</fullName>
    </recommendedName>
</protein>
<accession>G0TRV3</accession>
<proteinExistence type="predicted"/>
<reference evidence="2" key="1">
    <citation type="journal article" date="2012" name="Proc. Natl. Acad. Sci. U.S.A.">
        <title>Antigenic diversity is generated by distinct evolutionary mechanisms in African trypanosome species.</title>
        <authorList>
            <person name="Jackson A.P."/>
            <person name="Berry A."/>
            <person name="Aslett M."/>
            <person name="Allison H.C."/>
            <person name="Burton P."/>
            <person name="Vavrova-Anderson J."/>
            <person name="Brown R."/>
            <person name="Browne H."/>
            <person name="Corton N."/>
            <person name="Hauser H."/>
            <person name="Gamble J."/>
            <person name="Gilderthorp R."/>
            <person name="Marcello L."/>
            <person name="McQuillan J."/>
            <person name="Otto T.D."/>
            <person name="Quail M.A."/>
            <person name="Sanders M.J."/>
            <person name="van Tonder A."/>
            <person name="Ginger M.L."/>
            <person name="Field M.C."/>
            <person name="Barry J.D."/>
            <person name="Hertz-Fowler C."/>
            <person name="Berriman M."/>
        </authorList>
    </citation>
    <scope>NUCLEOTIDE SEQUENCE</scope>
    <source>
        <strain evidence="2">Y486</strain>
    </source>
</reference>
<organism evidence="2">
    <name type="scientific">Trypanosoma vivax (strain Y486)</name>
    <dbReference type="NCBI Taxonomy" id="1055687"/>
    <lineage>
        <taxon>Eukaryota</taxon>
        <taxon>Discoba</taxon>
        <taxon>Euglenozoa</taxon>
        <taxon>Kinetoplastea</taxon>
        <taxon>Metakinetoplastina</taxon>
        <taxon>Trypanosomatida</taxon>
        <taxon>Trypanosomatidae</taxon>
        <taxon>Trypanosoma</taxon>
        <taxon>Duttonella</taxon>
    </lineage>
</organism>
<dbReference type="AlphaFoldDB" id="G0TRV3"/>
<evidence type="ECO:0000313" key="2">
    <source>
        <dbReference type="EMBL" id="CCC46675.1"/>
    </source>
</evidence>
<sequence>MDTATSLYSATSGTGSSLRPYNEVSVADRVVKACAWTDDSADFVFGDGTVLSFCDEMQTFVALEGGNWKTKRATNAGASSRDGGGVEKRLDGREIEGDYYFTALTLSKYEKKVREALHIYNHYSLRPRVITGLTVTPCEVWRQRSPIDSLIIAADPRLFKRNGQHATLWCALHRVSLTLHSGRMAFSVRWPAPAVERNGARSIFVRPVDEHGFPIGTLDSLKAFHYTWVEQTFPILDPPSVWTRMLGVALRLDAEVPFDDSCHTSFSATHELGTVRSLGDSTGRGGNHQNNVGGREERNVFYETTPETAQDRTPCRFSRMKLEDAHALIATSQMQCALCNRRIRDSREQVVWRYDADPTGRIPHAVYWGLHVRRRTGSLTHPLPTMTNANISAVACSASAVGEAPNHFSNGAAGSVFAVVREDGSAVLAEPSGRSYVVHHWRSDGTHKMYHQSPDGSIALPPVIPQEDANGTENADAAKCAAEGLPHTMGTIRLADNGLTTLAVNEPLLYFGGALEESPFAAAQRGRYLPSVGGSCIDVSQLNIAPHRSQLQEAFTSMSVASPSEITDNIQTNQVSSARAKCAVGLFDRTRLRILSNDPALIAAAEAGSVVHITTAIEGVGNFTALTNGTIRCHFDDRTILFLIPGADDLEENLLATCIFRDASQLSIRLVKCPPTHPIHRYLSYALQFRRFVRLSPEARQVVAEDLSSLRLELPANEACQAGNVSERYLQQLLERTQELLSGNDELRRANQFLLRNESSAYFTRKQ</sequence>
<feature type="domain" description="C5orf34-like C-terminal" evidence="1">
    <location>
        <begin position="609"/>
        <end position="691"/>
    </location>
</feature>
<dbReference type="VEuPathDB" id="TriTrypDB:TvY486_0200870"/>
<dbReference type="EMBL" id="HE573018">
    <property type="protein sequence ID" value="CCC46675.1"/>
    <property type="molecule type" value="Genomic_DNA"/>
</dbReference>
<name>G0TRV3_TRYVY</name>
<dbReference type="Pfam" id="PF15016">
    <property type="entry name" value="C5orf34_C"/>
    <property type="match status" value="1"/>
</dbReference>